<dbReference type="InterPro" id="IPR043519">
    <property type="entry name" value="NT_sf"/>
</dbReference>
<dbReference type="SUPFAM" id="SSF81301">
    <property type="entry name" value="Nucleotidyltransferase"/>
    <property type="match status" value="1"/>
</dbReference>
<evidence type="ECO:0000313" key="2">
    <source>
        <dbReference type="EMBL" id="SPE28726.1"/>
    </source>
</evidence>
<accession>A0A2N9LZT3</accession>
<organism evidence="2 3">
    <name type="scientific">Candidatus Sulfuritelmatomonas gaucii</name>
    <dbReference type="NCBI Taxonomy" id="2043161"/>
    <lineage>
        <taxon>Bacteria</taxon>
        <taxon>Pseudomonadati</taxon>
        <taxon>Acidobacteriota</taxon>
        <taxon>Terriglobia</taxon>
        <taxon>Terriglobales</taxon>
        <taxon>Acidobacteriaceae</taxon>
        <taxon>Candidatus Sulfuritelmatomonas</taxon>
    </lineage>
</organism>
<dbReference type="Gene3D" id="3.30.460.40">
    <property type="match status" value="1"/>
</dbReference>
<gene>
    <name evidence="2" type="ORF">SBA5_690010</name>
</gene>
<sequence>MMTKDFKDLLRAFNAHAVQYLIIGGHAFSVHAEPRTTKDLDLFIRSDPENARAAFRALAQFGAPLQDLTEADFIDGTTFQIGTPPNRIDILQRIDGITFDEAWPNRIVGDIDGEVPAPVISRGDLIRNKLASGREQDLLDVKVLRAVEKAVKNVVRKNQEP</sequence>
<name>A0A2N9LZT3_9BACT</name>
<dbReference type="Pfam" id="PF19502">
    <property type="entry name" value="DUF6036"/>
    <property type="match status" value="1"/>
</dbReference>
<protein>
    <recommendedName>
        <fullName evidence="1">DUF6036 domain-containing protein</fullName>
    </recommendedName>
</protein>
<evidence type="ECO:0000313" key="3">
    <source>
        <dbReference type="Proteomes" id="UP000239735"/>
    </source>
</evidence>
<reference evidence="3" key="1">
    <citation type="submission" date="2018-02" db="EMBL/GenBank/DDBJ databases">
        <authorList>
            <person name="Hausmann B."/>
        </authorList>
    </citation>
    <scope>NUCLEOTIDE SEQUENCE [LARGE SCALE GENOMIC DNA]</scope>
    <source>
        <strain evidence="3">Peat soil MAG SbA5</strain>
    </source>
</reference>
<dbReference type="Proteomes" id="UP000239735">
    <property type="component" value="Unassembled WGS sequence"/>
</dbReference>
<proteinExistence type="predicted"/>
<dbReference type="InterPro" id="IPR045792">
    <property type="entry name" value="DUF6036"/>
</dbReference>
<feature type="domain" description="DUF6036" evidence="1">
    <location>
        <begin position="15"/>
        <end position="142"/>
    </location>
</feature>
<evidence type="ECO:0000259" key="1">
    <source>
        <dbReference type="Pfam" id="PF19502"/>
    </source>
</evidence>
<dbReference type="EMBL" id="OKRB01000129">
    <property type="protein sequence ID" value="SPE28726.1"/>
    <property type="molecule type" value="Genomic_DNA"/>
</dbReference>
<dbReference type="AlphaFoldDB" id="A0A2N9LZT3"/>